<sequence length="46" mass="5351">MVCGSPVQRLPLLYRCEQNSSTWAYPFSPSHCMPILTPKRKNKKTR</sequence>
<accession>A0A5Q2N8Y6</accession>
<dbReference type="Proteomes" id="UP000366051">
    <property type="component" value="Chromosome"/>
</dbReference>
<proteinExistence type="predicted"/>
<organism evidence="1 2">
    <name type="scientific">Heliorestis convoluta</name>
    <dbReference type="NCBI Taxonomy" id="356322"/>
    <lineage>
        <taxon>Bacteria</taxon>
        <taxon>Bacillati</taxon>
        <taxon>Bacillota</taxon>
        <taxon>Clostridia</taxon>
        <taxon>Eubacteriales</taxon>
        <taxon>Heliobacteriaceae</taxon>
        <taxon>Heliorestis</taxon>
    </lineage>
</organism>
<evidence type="ECO:0000313" key="2">
    <source>
        <dbReference type="Proteomes" id="UP000366051"/>
    </source>
</evidence>
<protein>
    <submittedName>
        <fullName evidence="1">Uncharacterized protein</fullName>
    </submittedName>
</protein>
<keyword evidence="2" id="KW-1185">Reference proteome</keyword>
<name>A0A5Q2N8Y6_9FIRM</name>
<dbReference type="AlphaFoldDB" id="A0A5Q2N8Y6"/>
<dbReference type="KEGG" id="hcv:FTV88_2866"/>
<evidence type="ECO:0000313" key="1">
    <source>
        <dbReference type="EMBL" id="QGG48955.1"/>
    </source>
</evidence>
<dbReference type="EMBL" id="CP045875">
    <property type="protein sequence ID" value="QGG48955.1"/>
    <property type="molecule type" value="Genomic_DNA"/>
</dbReference>
<gene>
    <name evidence="1" type="ORF">FTV88_2866</name>
</gene>
<reference evidence="2" key="1">
    <citation type="submission" date="2019-11" db="EMBL/GenBank/DDBJ databases">
        <title>Genome sequence of Heliorestis convoluta strain HH, an alkaliphilic and minimalistic phototrophic bacterium from a soda lake in Egypt.</title>
        <authorList>
            <person name="Dewey E.D."/>
            <person name="Stokes L.M."/>
            <person name="Burchell B.M."/>
            <person name="Shaffer K.N."/>
            <person name="Huntington A.M."/>
            <person name="Baker J.M."/>
            <person name="Nadendla S."/>
            <person name="Giglio M.G."/>
            <person name="Touchman J.W."/>
            <person name="Blankenship R.E."/>
            <person name="Madigan M.T."/>
            <person name="Sattley W.M."/>
        </authorList>
    </citation>
    <scope>NUCLEOTIDE SEQUENCE [LARGE SCALE GENOMIC DNA]</scope>
    <source>
        <strain evidence="2">HH</strain>
    </source>
</reference>